<feature type="transmembrane region" description="Helical" evidence="7">
    <location>
        <begin position="290"/>
        <end position="310"/>
    </location>
</feature>
<comment type="subcellular location">
    <subcellularLocation>
        <location evidence="1">Membrane</location>
        <topology evidence="1">Multi-pass membrane protein</topology>
    </subcellularLocation>
</comment>
<dbReference type="GO" id="GO:0038023">
    <property type="term" value="F:signaling receptor activity"/>
    <property type="evidence" value="ECO:0007669"/>
    <property type="project" value="TreeGrafter"/>
</dbReference>
<evidence type="ECO:0000256" key="6">
    <source>
        <dbReference type="PIRSR" id="PIRSR604254-1"/>
    </source>
</evidence>
<evidence type="ECO:0000313" key="8">
    <source>
        <dbReference type="EMBL" id="KAK2704496.1"/>
    </source>
</evidence>
<feature type="binding site" evidence="6">
    <location>
        <position position="333"/>
    </location>
    <ligand>
        <name>Zn(2+)</name>
        <dbReference type="ChEBI" id="CHEBI:29105"/>
    </ligand>
</feature>
<feature type="transmembrane region" description="Helical" evidence="7">
    <location>
        <begin position="216"/>
        <end position="238"/>
    </location>
</feature>
<feature type="transmembrane region" description="Helical" evidence="7">
    <location>
        <begin position="250"/>
        <end position="270"/>
    </location>
</feature>
<feature type="binding site" evidence="6">
    <location>
        <position position="329"/>
    </location>
    <ligand>
        <name>Zn(2+)</name>
        <dbReference type="ChEBI" id="CHEBI:29105"/>
    </ligand>
</feature>
<dbReference type="GO" id="GO:0016020">
    <property type="term" value="C:membrane"/>
    <property type="evidence" value="ECO:0007669"/>
    <property type="project" value="UniProtKB-SubCell"/>
</dbReference>
<name>A0AA88HBM2_ARTSF</name>
<dbReference type="PANTHER" id="PTHR20855">
    <property type="entry name" value="ADIPOR/PROGESTIN RECEPTOR-RELATED"/>
    <property type="match status" value="1"/>
</dbReference>
<keyword evidence="5 7" id="KW-0472">Membrane</keyword>
<feature type="transmembrane region" description="Helical" evidence="7">
    <location>
        <begin position="371"/>
        <end position="398"/>
    </location>
</feature>
<evidence type="ECO:0000256" key="1">
    <source>
        <dbReference type="ARBA" id="ARBA00004141"/>
    </source>
</evidence>
<keyword evidence="4 7" id="KW-1133">Transmembrane helix</keyword>
<dbReference type="Proteomes" id="UP001187531">
    <property type="component" value="Unassembled WGS sequence"/>
</dbReference>
<sequence length="408" mass="47383">MRIGGMEKENFKKNETNIVYGTVDANESRNLLWNARYKSPNLPFPLGVHKQFEIYLQQSTSAYRRVLNRRIEVLSFEQVHESSREPAILSGYRPDVCTVSEAFLSLISPTNETLNFWSHFLAATYFIVRFQHLYEKYDFWNDVYVWPLIPYFFAAFLYPFMSSLAHGFSCLDFNARHICFFLDYGAISIYSFGSALAYRAYVFPANLFHIEFERSFLYVAGASSIISAVFTCYSRFIPDEKRVLQKTLRIGWFAVAYIWTEIPLVSRIATCSVNEMSETSILMGESPCDMSATYHYLQMAAMGVATFCYATHIPEKFFPGRFDLFGNSHHFLHVFGVLATHFQMQGILIDVDHRREFLTENDMLLDSFSGLLLPLTVILSIFLVLFSFSLYVLFFYDIENMPVEKKRM</sequence>
<evidence type="ECO:0000256" key="4">
    <source>
        <dbReference type="ARBA" id="ARBA00022989"/>
    </source>
</evidence>
<evidence type="ECO:0000256" key="5">
    <source>
        <dbReference type="ARBA" id="ARBA00023136"/>
    </source>
</evidence>
<dbReference type="PANTHER" id="PTHR20855:SF143">
    <property type="entry name" value="MEMBRANE PROGESTIN RECEPTOR EPSILON"/>
    <property type="match status" value="1"/>
</dbReference>
<comment type="caution">
    <text evidence="8">The sequence shown here is derived from an EMBL/GenBank/DDBJ whole genome shotgun (WGS) entry which is preliminary data.</text>
</comment>
<keyword evidence="6" id="KW-0862">Zinc</keyword>
<protein>
    <submittedName>
        <fullName evidence="8">Uncharacterized protein</fullName>
    </submittedName>
</protein>
<evidence type="ECO:0000313" key="9">
    <source>
        <dbReference type="Proteomes" id="UP001187531"/>
    </source>
</evidence>
<dbReference type="AlphaFoldDB" id="A0AA88HBM2"/>
<keyword evidence="6" id="KW-0479">Metal-binding</keyword>
<evidence type="ECO:0000256" key="2">
    <source>
        <dbReference type="ARBA" id="ARBA00007018"/>
    </source>
</evidence>
<feature type="transmembrane region" description="Helical" evidence="7">
    <location>
        <begin position="144"/>
        <end position="168"/>
    </location>
</feature>
<proteinExistence type="inferred from homology"/>
<organism evidence="8 9">
    <name type="scientific">Artemia franciscana</name>
    <name type="common">Brine shrimp</name>
    <name type="synonym">Artemia sanfranciscana</name>
    <dbReference type="NCBI Taxonomy" id="6661"/>
    <lineage>
        <taxon>Eukaryota</taxon>
        <taxon>Metazoa</taxon>
        <taxon>Ecdysozoa</taxon>
        <taxon>Arthropoda</taxon>
        <taxon>Crustacea</taxon>
        <taxon>Branchiopoda</taxon>
        <taxon>Anostraca</taxon>
        <taxon>Artemiidae</taxon>
        <taxon>Artemia</taxon>
    </lineage>
</organism>
<accession>A0AA88HBM2</accession>
<gene>
    <name evidence="8" type="ORF">QYM36_016780</name>
</gene>
<feature type="transmembrane region" description="Helical" evidence="7">
    <location>
        <begin position="180"/>
        <end position="201"/>
    </location>
</feature>
<feature type="binding site" evidence="6">
    <location>
        <position position="166"/>
    </location>
    <ligand>
        <name>Zn(2+)</name>
        <dbReference type="ChEBI" id="CHEBI:29105"/>
    </ligand>
</feature>
<comment type="similarity">
    <text evidence="2">Belongs to the ADIPOR family.</text>
</comment>
<dbReference type="EMBL" id="JAVRJZ010000021">
    <property type="protein sequence ID" value="KAK2704496.1"/>
    <property type="molecule type" value="Genomic_DNA"/>
</dbReference>
<keyword evidence="3 7" id="KW-0812">Transmembrane</keyword>
<keyword evidence="9" id="KW-1185">Reference proteome</keyword>
<evidence type="ECO:0000256" key="7">
    <source>
        <dbReference type="SAM" id="Phobius"/>
    </source>
</evidence>
<evidence type="ECO:0000256" key="3">
    <source>
        <dbReference type="ARBA" id="ARBA00022692"/>
    </source>
</evidence>
<reference evidence="8" key="1">
    <citation type="submission" date="2023-07" db="EMBL/GenBank/DDBJ databases">
        <title>Chromosome-level genome assembly of Artemia franciscana.</title>
        <authorList>
            <person name="Jo E."/>
        </authorList>
    </citation>
    <scope>NUCLEOTIDE SEQUENCE</scope>
    <source>
        <tissue evidence="8">Whole body</tissue>
    </source>
</reference>
<dbReference type="Pfam" id="PF03006">
    <property type="entry name" value="HlyIII"/>
    <property type="match status" value="1"/>
</dbReference>
<dbReference type="GO" id="GO:0046872">
    <property type="term" value="F:metal ion binding"/>
    <property type="evidence" value="ECO:0007669"/>
    <property type="project" value="UniProtKB-KW"/>
</dbReference>
<dbReference type="InterPro" id="IPR004254">
    <property type="entry name" value="AdipoR/HlyIII-related"/>
</dbReference>